<dbReference type="Gene3D" id="3.40.190.10">
    <property type="entry name" value="Periplasmic binding protein-like II"/>
    <property type="match status" value="2"/>
</dbReference>
<comment type="subcellular location">
    <subcellularLocation>
        <location evidence="2 12">Cell membrane</location>
        <topology evidence="2 12">Lipid-anchor</topology>
    </subcellularLocation>
</comment>
<dbReference type="InterPro" id="IPR024370">
    <property type="entry name" value="PBP_domain"/>
</dbReference>
<protein>
    <recommendedName>
        <fullName evidence="12">Phosphate-binding protein</fullName>
    </recommendedName>
</protein>
<evidence type="ECO:0000256" key="6">
    <source>
        <dbReference type="ARBA" id="ARBA00022475"/>
    </source>
</evidence>
<comment type="function">
    <text evidence="12">Involved in the system for phosphate transport across the cytoplasmic membrane.</text>
</comment>
<accession>A0A099YC48</accession>
<keyword evidence="6 12" id="KW-1003">Cell membrane</keyword>
<dbReference type="GO" id="GO:0042301">
    <property type="term" value="F:phosphate ion binding"/>
    <property type="evidence" value="ECO:0007669"/>
    <property type="project" value="UniProtKB-UniRule"/>
</dbReference>
<keyword evidence="5 12" id="KW-0813">Transport</keyword>
<evidence type="ECO:0000256" key="4">
    <source>
        <dbReference type="ARBA" id="ARBA00011529"/>
    </source>
</evidence>
<dbReference type="Pfam" id="PF12849">
    <property type="entry name" value="PBP_like_2"/>
    <property type="match status" value="1"/>
</dbReference>
<comment type="similarity">
    <text evidence="3 12">Belongs to the PstS family.</text>
</comment>
<evidence type="ECO:0000313" key="14">
    <source>
        <dbReference type="EMBL" id="KGL66443.1"/>
    </source>
</evidence>
<keyword evidence="7 12" id="KW-0592">Phosphate transport</keyword>
<comment type="caution">
    <text evidence="14">The sequence shown here is derived from an EMBL/GenBank/DDBJ whole genome shotgun (WGS) entry which is preliminary data.</text>
</comment>
<dbReference type="PANTHER" id="PTHR30570">
    <property type="entry name" value="PERIPLASMIC PHOSPHATE BINDING COMPONENT OF PHOSPHATE ABC TRANSPORTER"/>
    <property type="match status" value="1"/>
</dbReference>
<dbReference type="SUPFAM" id="SSF53850">
    <property type="entry name" value="Periplasmic binding protein-like II"/>
    <property type="match status" value="1"/>
</dbReference>
<dbReference type="InterPro" id="IPR011862">
    <property type="entry name" value="Phos-bd"/>
</dbReference>
<evidence type="ECO:0000256" key="1">
    <source>
        <dbReference type="ARBA" id="ARBA00002841"/>
    </source>
</evidence>
<evidence type="ECO:0000256" key="5">
    <source>
        <dbReference type="ARBA" id="ARBA00022448"/>
    </source>
</evidence>
<dbReference type="PANTHER" id="PTHR30570:SF4">
    <property type="entry name" value="PHOSPHATE-BINDING PROTEIN PSTS 1"/>
    <property type="match status" value="1"/>
</dbReference>
<name>A0A099YC48_LIMMU</name>
<dbReference type="GO" id="GO:0005886">
    <property type="term" value="C:plasma membrane"/>
    <property type="evidence" value="ECO:0007669"/>
    <property type="project" value="UniProtKB-SubCell"/>
</dbReference>
<dbReference type="InterPro" id="IPR050811">
    <property type="entry name" value="Phosphate_ABC_transporter"/>
</dbReference>
<evidence type="ECO:0000256" key="11">
    <source>
        <dbReference type="ARBA" id="ARBA00023288"/>
    </source>
</evidence>
<evidence type="ECO:0000256" key="12">
    <source>
        <dbReference type="RuleBase" id="RU367119"/>
    </source>
</evidence>
<keyword evidence="9" id="KW-0472">Membrane</keyword>
<sequence length="292" mass="31077">MNKKSLISLAAVATLGFSLFGGTAGTVHAATDSNKITIVGSTALQPLAETAAHSYMSKNSGVNIDVQGGGSGTGLSQVQSGAVSIGNSDIFAEQQSGIDAKKLQDHKVAVVGMAPVVNKSLKVNNLSMSQLQKIFTGKITNWKQVGGPNEKITVINRAKGSGTRATFESAVLKGKTAMKTQEQDSNGTVQKLVANTPGAISYLAFSYTKSNKIKALKIDNVAPTDKNVENNSWKIWSYEHMYTKGAAKGQTKKFLNYMNSKEVQSKDVKNLGYISIHDMKVTKNADGQVTKK</sequence>
<comment type="subunit">
    <text evidence="4 12">The complex is composed of two ATP-binding proteins (PstB), two transmembrane proteins (PstC and PstA) and a solute-binding protein (PstS).</text>
</comment>
<evidence type="ECO:0000256" key="3">
    <source>
        <dbReference type="ARBA" id="ARBA00008725"/>
    </source>
</evidence>
<dbReference type="AlphaFoldDB" id="A0A099YC48"/>
<dbReference type="GO" id="GO:0006817">
    <property type="term" value="P:phosphate ion transport"/>
    <property type="evidence" value="ECO:0007669"/>
    <property type="project" value="UniProtKB-UniRule"/>
</dbReference>
<evidence type="ECO:0000256" key="8">
    <source>
        <dbReference type="ARBA" id="ARBA00022729"/>
    </source>
</evidence>
<dbReference type="CDD" id="cd13653">
    <property type="entry name" value="PBP2_phosphate_like_1"/>
    <property type="match status" value="1"/>
</dbReference>
<feature type="domain" description="PBP" evidence="13">
    <location>
        <begin position="28"/>
        <end position="262"/>
    </location>
</feature>
<keyword evidence="8 12" id="KW-0732">Signal</keyword>
<reference evidence="14 15" key="1">
    <citation type="submission" date="2014-09" db="EMBL/GenBank/DDBJ databases">
        <title>Lactobacillus mucosae CRL573 Genome Sequencing.</title>
        <authorList>
            <person name="Bleckwedel J."/>
            <person name="Teran L.C."/>
            <person name="Bonacina J."/>
            <person name="Saavedra L."/>
            <person name="Mozzi F.B."/>
            <person name="Raya R.R."/>
        </authorList>
    </citation>
    <scope>NUCLEOTIDE SEQUENCE [LARGE SCALE GENOMIC DNA]</scope>
    <source>
        <strain evidence="14 15">CRL573</strain>
    </source>
</reference>
<evidence type="ECO:0000259" key="13">
    <source>
        <dbReference type="Pfam" id="PF12849"/>
    </source>
</evidence>
<evidence type="ECO:0000313" key="15">
    <source>
        <dbReference type="Proteomes" id="UP000030001"/>
    </source>
</evidence>
<proteinExistence type="inferred from homology"/>
<dbReference type="NCBIfam" id="TIGR02136">
    <property type="entry name" value="ptsS_2"/>
    <property type="match status" value="1"/>
</dbReference>
<evidence type="ECO:0000256" key="10">
    <source>
        <dbReference type="ARBA" id="ARBA00023139"/>
    </source>
</evidence>
<keyword evidence="11 12" id="KW-0449">Lipoprotein</keyword>
<feature type="signal peptide" evidence="12">
    <location>
        <begin position="1"/>
        <end position="29"/>
    </location>
</feature>
<keyword evidence="10 12" id="KW-0564">Palmitate</keyword>
<gene>
    <name evidence="14" type="ORF">LX03_08760</name>
</gene>
<feature type="chain" id="PRO_5027152316" description="Phosphate-binding protein" evidence="12">
    <location>
        <begin position="30"/>
        <end position="292"/>
    </location>
</feature>
<dbReference type="Proteomes" id="UP000030001">
    <property type="component" value="Unassembled WGS sequence"/>
</dbReference>
<evidence type="ECO:0000256" key="2">
    <source>
        <dbReference type="ARBA" id="ARBA00004193"/>
    </source>
</evidence>
<comment type="function">
    <text evidence="1">Part of the ABC transporter complex PstSACB involved in phosphate import.</text>
</comment>
<dbReference type="EMBL" id="JROC01000036">
    <property type="protein sequence ID" value="KGL66443.1"/>
    <property type="molecule type" value="Genomic_DNA"/>
</dbReference>
<organism evidence="14 15">
    <name type="scientific">Limosilactobacillus mucosae</name>
    <name type="common">Lactobacillus mucosae</name>
    <dbReference type="NCBI Taxonomy" id="97478"/>
    <lineage>
        <taxon>Bacteria</taxon>
        <taxon>Bacillati</taxon>
        <taxon>Bacillota</taxon>
        <taxon>Bacilli</taxon>
        <taxon>Lactobacillales</taxon>
        <taxon>Lactobacillaceae</taxon>
        <taxon>Limosilactobacillus</taxon>
    </lineage>
</organism>
<evidence type="ECO:0000256" key="9">
    <source>
        <dbReference type="ARBA" id="ARBA00023136"/>
    </source>
</evidence>
<evidence type="ECO:0000256" key="7">
    <source>
        <dbReference type="ARBA" id="ARBA00022592"/>
    </source>
</evidence>